<evidence type="ECO:0000256" key="1">
    <source>
        <dbReference type="SAM" id="SignalP"/>
    </source>
</evidence>
<dbReference type="Proteomes" id="UP001642484">
    <property type="component" value="Unassembled WGS sequence"/>
</dbReference>
<gene>
    <name evidence="2" type="ORF">CCMP2556_LOCUS22802</name>
</gene>
<comment type="caution">
    <text evidence="2">The sequence shown here is derived from an EMBL/GenBank/DDBJ whole genome shotgun (WGS) entry which is preliminary data.</text>
</comment>
<feature type="chain" id="PRO_5046334545" description="Secreted protein" evidence="1">
    <location>
        <begin position="29"/>
        <end position="107"/>
    </location>
</feature>
<sequence length="107" mass="11840">MLAEACTSWHPMAFCIHLFLGRIPRALGVRVPPALTPPFCLLPRSALQRGRTFGPHVGDVAPPGETAWRAWRDSERCQKVASICQLGAVTGTWHKPVFRKSDRVGHT</sequence>
<proteinExistence type="predicted"/>
<feature type="signal peptide" evidence="1">
    <location>
        <begin position="1"/>
        <end position="28"/>
    </location>
</feature>
<dbReference type="EMBL" id="CAXAMN010014335">
    <property type="protein sequence ID" value="CAK9042997.1"/>
    <property type="molecule type" value="Genomic_DNA"/>
</dbReference>
<evidence type="ECO:0008006" key="4">
    <source>
        <dbReference type="Google" id="ProtNLM"/>
    </source>
</evidence>
<protein>
    <recommendedName>
        <fullName evidence="4">Secreted protein</fullName>
    </recommendedName>
</protein>
<keyword evidence="3" id="KW-1185">Reference proteome</keyword>
<evidence type="ECO:0000313" key="3">
    <source>
        <dbReference type="Proteomes" id="UP001642484"/>
    </source>
</evidence>
<accession>A0ABP0LX87</accession>
<organism evidence="2 3">
    <name type="scientific">Durusdinium trenchii</name>
    <dbReference type="NCBI Taxonomy" id="1381693"/>
    <lineage>
        <taxon>Eukaryota</taxon>
        <taxon>Sar</taxon>
        <taxon>Alveolata</taxon>
        <taxon>Dinophyceae</taxon>
        <taxon>Suessiales</taxon>
        <taxon>Symbiodiniaceae</taxon>
        <taxon>Durusdinium</taxon>
    </lineage>
</organism>
<name>A0ABP0LX87_9DINO</name>
<reference evidence="2 3" key="1">
    <citation type="submission" date="2024-02" db="EMBL/GenBank/DDBJ databases">
        <authorList>
            <person name="Chen Y."/>
            <person name="Shah S."/>
            <person name="Dougan E. K."/>
            <person name="Thang M."/>
            <person name="Chan C."/>
        </authorList>
    </citation>
    <scope>NUCLEOTIDE SEQUENCE [LARGE SCALE GENOMIC DNA]</scope>
</reference>
<evidence type="ECO:0000313" key="2">
    <source>
        <dbReference type="EMBL" id="CAK9042997.1"/>
    </source>
</evidence>
<keyword evidence="1" id="KW-0732">Signal</keyword>